<organism evidence="2 3">
    <name type="scientific">Flavilitoribacter nigricans (strain ATCC 23147 / DSM 23189 / NBRC 102662 / NCIMB 1420 / SS-2)</name>
    <name type="common">Lewinella nigricans</name>
    <dbReference type="NCBI Taxonomy" id="1122177"/>
    <lineage>
        <taxon>Bacteria</taxon>
        <taxon>Pseudomonadati</taxon>
        <taxon>Bacteroidota</taxon>
        <taxon>Saprospiria</taxon>
        <taxon>Saprospirales</taxon>
        <taxon>Lewinellaceae</taxon>
        <taxon>Flavilitoribacter</taxon>
    </lineage>
</organism>
<dbReference type="AlphaFoldDB" id="A0A2D0N3Y3"/>
<gene>
    <name evidence="2" type="ORF">CRP01_27950</name>
</gene>
<dbReference type="RefSeq" id="WP_099153359.1">
    <property type="nucleotide sequence ID" value="NZ_PDUD01000033.1"/>
</dbReference>
<dbReference type="OrthoDB" id="9770553at2"/>
<dbReference type="GO" id="GO:0032259">
    <property type="term" value="P:methylation"/>
    <property type="evidence" value="ECO:0007669"/>
    <property type="project" value="UniProtKB-KW"/>
</dbReference>
<protein>
    <submittedName>
        <fullName evidence="2">SAM-dependent methyltransferase</fullName>
    </submittedName>
</protein>
<dbReference type="CDD" id="cd02440">
    <property type="entry name" value="AdoMet_MTases"/>
    <property type="match status" value="1"/>
</dbReference>
<name>A0A2D0N3Y3_FLAN2</name>
<dbReference type="PANTHER" id="PTHR45036:SF1">
    <property type="entry name" value="METHYLTRANSFERASE LIKE 7A"/>
    <property type="match status" value="1"/>
</dbReference>
<dbReference type="Gene3D" id="3.40.50.150">
    <property type="entry name" value="Vaccinia Virus protein VP39"/>
    <property type="match status" value="1"/>
</dbReference>
<dbReference type="Pfam" id="PF08241">
    <property type="entry name" value="Methyltransf_11"/>
    <property type="match status" value="1"/>
</dbReference>
<keyword evidence="2" id="KW-0808">Transferase</keyword>
<dbReference type="InterPro" id="IPR013216">
    <property type="entry name" value="Methyltransf_11"/>
</dbReference>
<evidence type="ECO:0000313" key="3">
    <source>
        <dbReference type="Proteomes" id="UP000223913"/>
    </source>
</evidence>
<dbReference type="InterPro" id="IPR052356">
    <property type="entry name" value="Thiol_S-MT"/>
</dbReference>
<feature type="domain" description="Methyltransferase type 11" evidence="1">
    <location>
        <begin position="38"/>
        <end position="134"/>
    </location>
</feature>
<comment type="caution">
    <text evidence="2">The sequence shown here is derived from an EMBL/GenBank/DDBJ whole genome shotgun (WGS) entry which is preliminary data.</text>
</comment>
<dbReference type="EMBL" id="PDUD01000033">
    <property type="protein sequence ID" value="PHN03231.1"/>
    <property type="molecule type" value="Genomic_DNA"/>
</dbReference>
<proteinExistence type="predicted"/>
<dbReference type="InterPro" id="IPR029063">
    <property type="entry name" value="SAM-dependent_MTases_sf"/>
</dbReference>
<dbReference type="Proteomes" id="UP000223913">
    <property type="component" value="Unassembled WGS sequence"/>
</dbReference>
<evidence type="ECO:0000259" key="1">
    <source>
        <dbReference type="Pfam" id="PF08241"/>
    </source>
</evidence>
<keyword evidence="3" id="KW-1185">Reference proteome</keyword>
<sequence length="204" mass="22849">MGLYGRYVLPKLVNWACRQGPPMQQRARLIPAAEGKVLEIGIGSGLNLGFYDAKKVQSVVGIDPSEATWRQHDIDLHSLPFAFEFIAAPAESIPVEDGIFDTIVTTYTLCTIPDYEQAFAEFRRVLKPGGQLLFCEHGRAPDTGVAKWQDRINPIWKKFGGGCNLNRNIPALIRENGFQITDLETLYLPGWKPATFNFRGRARL</sequence>
<dbReference type="PANTHER" id="PTHR45036">
    <property type="entry name" value="METHYLTRANSFERASE LIKE 7B"/>
    <property type="match status" value="1"/>
</dbReference>
<reference evidence="2 3" key="1">
    <citation type="submission" date="2017-10" db="EMBL/GenBank/DDBJ databases">
        <title>The draft genome sequence of Lewinella nigricans NBRC 102662.</title>
        <authorList>
            <person name="Wang K."/>
        </authorList>
    </citation>
    <scope>NUCLEOTIDE SEQUENCE [LARGE SCALE GENOMIC DNA]</scope>
    <source>
        <strain evidence="2 3">NBRC 102662</strain>
    </source>
</reference>
<dbReference type="GO" id="GO:0008757">
    <property type="term" value="F:S-adenosylmethionine-dependent methyltransferase activity"/>
    <property type="evidence" value="ECO:0007669"/>
    <property type="project" value="InterPro"/>
</dbReference>
<dbReference type="SUPFAM" id="SSF53335">
    <property type="entry name" value="S-adenosyl-L-methionine-dependent methyltransferases"/>
    <property type="match status" value="1"/>
</dbReference>
<accession>A0A2D0N3Y3</accession>
<keyword evidence="2" id="KW-0489">Methyltransferase</keyword>
<evidence type="ECO:0000313" key="2">
    <source>
        <dbReference type="EMBL" id="PHN03231.1"/>
    </source>
</evidence>